<evidence type="ECO:0000313" key="3">
    <source>
        <dbReference type="EMBL" id="KAE9407549.1"/>
    </source>
</evidence>
<dbReference type="Proteomes" id="UP000799118">
    <property type="component" value="Unassembled WGS sequence"/>
</dbReference>
<feature type="chain" id="PRO_5025651111" description="Chitin-binding type-2 domain-containing protein" evidence="2">
    <location>
        <begin position="21"/>
        <end position="123"/>
    </location>
</feature>
<keyword evidence="2" id="KW-0732">Signal</keyword>
<reference evidence="3" key="1">
    <citation type="journal article" date="2019" name="Environ. Microbiol.">
        <title>Fungal ecological strategies reflected in gene transcription - a case study of two litter decomposers.</title>
        <authorList>
            <person name="Barbi F."/>
            <person name="Kohler A."/>
            <person name="Barry K."/>
            <person name="Baskaran P."/>
            <person name="Daum C."/>
            <person name="Fauchery L."/>
            <person name="Ihrmark K."/>
            <person name="Kuo A."/>
            <person name="LaButti K."/>
            <person name="Lipzen A."/>
            <person name="Morin E."/>
            <person name="Grigoriev I.V."/>
            <person name="Henrissat B."/>
            <person name="Lindahl B."/>
            <person name="Martin F."/>
        </authorList>
    </citation>
    <scope>NUCLEOTIDE SEQUENCE</scope>
    <source>
        <strain evidence="3">JB14</strain>
    </source>
</reference>
<evidence type="ECO:0000256" key="1">
    <source>
        <dbReference type="SAM" id="MobiDB-lite"/>
    </source>
</evidence>
<protein>
    <recommendedName>
        <fullName evidence="5">Chitin-binding type-2 domain-containing protein</fullName>
    </recommendedName>
</protein>
<dbReference type="OrthoDB" id="2822540at2759"/>
<accession>A0A6A4IAE6</accession>
<keyword evidence="4" id="KW-1185">Reference proteome</keyword>
<evidence type="ECO:0000256" key="2">
    <source>
        <dbReference type="SAM" id="SignalP"/>
    </source>
</evidence>
<dbReference type="AlphaFoldDB" id="A0A6A4IAE6"/>
<organism evidence="3 4">
    <name type="scientific">Gymnopus androsaceus JB14</name>
    <dbReference type="NCBI Taxonomy" id="1447944"/>
    <lineage>
        <taxon>Eukaryota</taxon>
        <taxon>Fungi</taxon>
        <taxon>Dikarya</taxon>
        <taxon>Basidiomycota</taxon>
        <taxon>Agaricomycotina</taxon>
        <taxon>Agaricomycetes</taxon>
        <taxon>Agaricomycetidae</taxon>
        <taxon>Agaricales</taxon>
        <taxon>Marasmiineae</taxon>
        <taxon>Omphalotaceae</taxon>
        <taxon>Gymnopus</taxon>
    </lineage>
</organism>
<feature type="compositionally biased region" description="Basic and acidic residues" evidence="1">
    <location>
        <begin position="38"/>
        <end position="49"/>
    </location>
</feature>
<evidence type="ECO:0008006" key="5">
    <source>
        <dbReference type="Google" id="ProtNLM"/>
    </source>
</evidence>
<proteinExistence type="predicted"/>
<dbReference type="EMBL" id="ML769395">
    <property type="protein sequence ID" value="KAE9407549.1"/>
    <property type="molecule type" value="Genomic_DNA"/>
</dbReference>
<feature type="region of interest" description="Disordered" evidence="1">
    <location>
        <begin position="23"/>
        <end position="49"/>
    </location>
</feature>
<name>A0A6A4IAE6_9AGAR</name>
<gene>
    <name evidence="3" type="ORF">BT96DRAFT_914545</name>
</gene>
<feature type="signal peptide" evidence="2">
    <location>
        <begin position="1"/>
        <end position="20"/>
    </location>
</feature>
<evidence type="ECO:0000313" key="4">
    <source>
        <dbReference type="Proteomes" id="UP000799118"/>
    </source>
</evidence>
<sequence length="123" mass="13256">MRFFTALAAFTLVVALPAFAAERSQPSSVASRGFICPETDKNQKSKIDDRCDTPPYSDSVFGCTFQGTTSSTSTLQCIYDVLTGDCLSADKSCPSSAIDLAKLKKRSVSPAAPVTSRQYKNRL</sequence>